<keyword evidence="2" id="KW-0455">Luminescence</keyword>
<dbReference type="InterPro" id="IPR050415">
    <property type="entry name" value="MRET"/>
</dbReference>
<dbReference type="SUPFAM" id="SSF63380">
    <property type="entry name" value="Riboflavin synthase domain-like"/>
    <property type="match status" value="1"/>
</dbReference>
<evidence type="ECO:0000256" key="4">
    <source>
        <dbReference type="SAM" id="MobiDB-lite"/>
    </source>
</evidence>
<evidence type="ECO:0000256" key="3">
    <source>
        <dbReference type="ARBA" id="ARBA00038177"/>
    </source>
</evidence>
<name>A0AB74UAZ7_9GAMM</name>
<dbReference type="InterPro" id="IPR001433">
    <property type="entry name" value="OxRdtase_FAD/NAD-bd"/>
</dbReference>
<comment type="similarity">
    <text evidence="3">Belongs to the Fre/LuxG FAD/NAD(P) flavoprotein oxidoreductase family.</text>
</comment>
<dbReference type="AlphaFoldDB" id="A0AB74UAZ7"/>
<dbReference type="PANTHER" id="PTHR47354">
    <property type="entry name" value="NADH OXIDOREDUCTASE HCR"/>
    <property type="match status" value="1"/>
</dbReference>
<keyword evidence="1" id="KW-0560">Oxidoreductase</keyword>
<reference evidence="6" key="1">
    <citation type="submission" date="2024-06" db="EMBL/GenBank/DDBJ databases">
        <title>Complete genome of Salinicola endophyticus HNIBRBA4755.</title>
        <authorList>
            <person name="Shin S.Y."/>
            <person name="Kang H."/>
            <person name="Song J."/>
        </authorList>
    </citation>
    <scope>NUCLEOTIDE SEQUENCE</scope>
    <source>
        <strain evidence="6">HNIBRBA4755</strain>
    </source>
</reference>
<dbReference type="InterPro" id="IPR008333">
    <property type="entry name" value="Cbr1-like_FAD-bd_dom"/>
</dbReference>
<dbReference type="Gene3D" id="2.40.30.10">
    <property type="entry name" value="Translation factors"/>
    <property type="match status" value="1"/>
</dbReference>
<dbReference type="InterPro" id="IPR039261">
    <property type="entry name" value="FNR_nucleotide-bd"/>
</dbReference>
<dbReference type="InterPro" id="IPR017927">
    <property type="entry name" value="FAD-bd_FR_type"/>
</dbReference>
<evidence type="ECO:0000256" key="2">
    <source>
        <dbReference type="ARBA" id="ARBA00023223"/>
    </source>
</evidence>
<evidence type="ECO:0000259" key="5">
    <source>
        <dbReference type="PROSITE" id="PS51384"/>
    </source>
</evidence>
<dbReference type="SUPFAM" id="SSF52343">
    <property type="entry name" value="Ferredoxin reductase-like, C-terminal NADP-linked domain"/>
    <property type="match status" value="1"/>
</dbReference>
<dbReference type="Pfam" id="PF00175">
    <property type="entry name" value="NAD_binding_1"/>
    <property type="match status" value="1"/>
</dbReference>
<proteinExistence type="inferred from homology"/>
<dbReference type="PANTHER" id="PTHR47354:SF7">
    <property type="entry name" value="NAD(P)H-FLAVIN REDUCTASE"/>
    <property type="match status" value="1"/>
</dbReference>
<dbReference type="RefSeq" id="WP_353979831.1">
    <property type="nucleotide sequence ID" value="NZ_CP159578.1"/>
</dbReference>
<sequence length="268" mass="29376">MTVRTLTCQVESVEDLTPDVFRVMLEGRAEAIAHAPGQYLELAVDDDTWVPFSIACAENGEGRLELHIQHWPERTHSTRLREMLTHRARLSVRMPHGECTLPAESSAPLLLIGAGTGFAQLKAIAEAALAENPARELALWWAVRERRDLYAESLARAWASEHPNVSFHAVVENLDDQTEALPGVIWHAGRIDAVLAAEIQTLDGVEIYLAGSPGMVYACVDTLAPLGLVAEQVHSDVFSYAPRVPFLPLPEADPETAPLSPGEENERP</sequence>
<dbReference type="GO" id="GO:0016491">
    <property type="term" value="F:oxidoreductase activity"/>
    <property type="evidence" value="ECO:0007669"/>
    <property type="project" value="UniProtKB-KW"/>
</dbReference>
<evidence type="ECO:0000313" key="6">
    <source>
        <dbReference type="EMBL" id="XCJ78878.1"/>
    </source>
</evidence>
<organism evidence="6">
    <name type="scientific">Salinicola endophyticus</name>
    <dbReference type="NCBI Taxonomy" id="1949083"/>
    <lineage>
        <taxon>Bacteria</taxon>
        <taxon>Pseudomonadati</taxon>
        <taxon>Pseudomonadota</taxon>
        <taxon>Gammaproteobacteria</taxon>
        <taxon>Oceanospirillales</taxon>
        <taxon>Halomonadaceae</taxon>
        <taxon>Salinicola</taxon>
    </lineage>
</organism>
<feature type="domain" description="FAD-binding FR-type" evidence="5">
    <location>
        <begin position="3"/>
        <end position="102"/>
    </location>
</feature>
<dbReference type="GO" id="GO:0008218">
    <property type="term" value="P:bioluminescence"/>
    <property type="evidence" value="ECO:0007669"/>
    <property type="project" value="UniProtKB-KW"/>
</dbReference>
<feature type="region of interest" description="Disordered" evidence="4">
    <location>
        <begin position="249"/>
        <end position="268"/>
    </location>
</feature>
<evidence type="ECO:0000256" key="1">
    <source>
        <dbReference type="ARBA" id="ARBA00023002"/>
    </source>
</evidence>
<dbReference type="EMBL" id="CP159578">
    <property type="protein sequence ID" value="XCJ78878.1"/>
    <property type="molecule type" value="Genomic_DNA"/>
</dbReference>
<dbReference type="Gene3D" id="3.40.50.80">
    <property type="entry name" value="Nucleotide-binding domain of ferredoxin-NADP reductase (FNR) module"/>
    <property type="match status" value="1"/>
</dbReference>
<protein>
    <submittedName>
        <fullName evidence="6">FAD-binding oxidoreductase</fullName>
    </submittedName>
</protein>
<gene>
    <name evidence="6" type="ORF">ABV408_15755</name>
</gene>
<dbReference type="Pfam" id="PF00970">
    <property type="entry name" value="FAD_binding_6"/>
    <property type="match status" value="1"/>
</dbReference>
<dbReference type="PRINTS" id="PR00410">
    <property type="entry name" value="PHEHYDRXLASE"/>
</dbReference>
<accession>A0AB74UAZ7</accession>
<dbReference type="PROSITE" id="PS51384">
    <property type="entry name" value="FAD_FR"/>
    <property type="match status" value="1"/>
</dbReference>
<dbReference type="InterPro" id="IPR017938">
    <property type="entry name" value="Riboflavin_synthase-like_b-brl"/>
</dbReference>